<evidence type="ECO:0000313" key="2">
    <source>
        <dbReference type="EMBL" id="GHF34706.1"/>
    </source>
</evidence>
<dbReference type="InterPro" id="IPR029058">
    <property type="entry name" value="AB_hydrolase_fold"/>
</dbReference>
<keyword evidence="2" id="KW-0378">Hydrolase</keyword>
<sequence length="320" mass="33739">MIRWLVRGVLVLLLAAVVAAAGFRIAASLRERQEAEAVLPEGGRLVETGAGRIFVMEAGEGPAVLFVHGTAAWSGLWRPTLEAVAARGYRAIAFDLPPFGFSERATDGDYARRSQAARILALVQALEVRPVLVAHSFGAAPGVEAVMAEPAAFAGLVVVDGAVGLDAPARGLPALLQPMWLREAALSLTATNPLLTRQLLASLLHVKAAATPDIAELLQRPMVRRGSTRAFAEWLPSLLVPDPDARSARPEGWAALPAGAELIWGDRDSVTPLAQGEALAALAPEAHLQVLEGVGHIPQIEAPEPFRAALLAALDRIVAR</sequence>
<dbReference type="PRINTS" id="PR00111">
    <property type="entry name" value="ABHYDROLASE"/>
</dbReference>
<dbReference type="InterPro" id="IPR000073">
    <property type="entry name" value="AB_hydrolase_1"/>
</dbReference>
<name>A0A8J3GTE1_9RHOB</name>
<dbReference type="SUPFAM" id="SSF53474">
    <property type="entry name" value="alpha/beta-Hydrolases"/>
    <property type="match status" value="1"/>
</dbReference>
<dbReference type="EMBL" id="BNCJ01000001">
    <property type="protein sequence ID" value="GHF34706.1"/>
    <property type="molecule type" value="Genomic_DNA"/>
</dbReference>
<dbReference type="RefSeq" id="WP_189678233.1">
    <property type="nucleotide sequence ID" value="NZ_BNCJ01000001.1"/>
</dbReference>
<dbReference type="AlphaFoldDB" id="A0A8J3GTE1"/>
<organism evidence="2 3">
    <name type="scientific">Seohaeicola zhoushanensis</name>
    <dbReference type="NCBI Taxonomy" id="1569283"/>
    <lineage>
        <taxon>Bacteria</taxon>
        <taxon>Pseudomonadati</taxon>
        <taxon>Pseudomonadota</taxon>
        <taxon>Alphaproteobacteria</taxon>
        <taxon>Rhodobacterales</taxon>
        <taxon>Roseobacteraceae</taxon>
        <taxon>Seohaeicola</taxon>
    </lineage>
</organism>
<dbReference type="Pfam" id="PF00561">
    <property type="entry name" value="Abhydrolase_1"/>
    <property type="match status" value="1"/>
</dbReference>
<dbReference type="PANTHER" id="PTHR43689:SF8">
    <property type="entry name" value="ALPHA_BETA-HYDROLASES SUPERFAMILY PROTEIN"/>
    <property type="match status" value="1"/>
</dbReference>
<evidence type="ECO:0000259" key="1">
    <source>
        <dbReference type="Pfam" id="PF00561"/>
    </source>
</evidence>
<reference evidence="2" key="2">
    <citation type="submission" date="2020-09" db="EMBL/GenBank/DDBJ databases">
        <authorList>
            <person name="Sun Q."/>
            <person name="Kim S."/>
        </authorList>
    </citation>
    <scope>NUCLEOTIDE SEQUENCE</scope>
    <source>
        <strain evidence="2">KCTC 42650</strain>
    </source>
</reference>
<dbReference type="PANTHER" id="PTHR43689">
    <property type="entry name" value="HYDROLASE"/>
    <property type="match status" value="1"/>
</dbReference>
<feature type="domain" description="AB hydrolase-1" evidence="1">
    <location>
        <begin position="62"/>
        <end position="303"/>
    </location>
</feature>
<dbReference type="Proteomes" id="UP000626220">
    <property type="component" value="Unassembled WGS sequence"/>
</dbReference>
<dbReference type="GO" id="GO:0016787">
    <property type="term" value="F:hydrolase activity"/>
    <property type="evidence" value="ECO:0007669"/>
    <property type="project" value="UniProtKB-KW"/>
</dbReference>
<protein>
    <submittedName>
        <fullName evidence="2">Alpha/beta hydrolase</fullName>
    </submittedName>
</protein>
<keyword evidence="3" id="KW-1185">Reference proteome</keyword>
<reference evidence="2" key="1">
    <citation type="journal article" date="2014" name="Int. J. Syst. Evol. Microbiol.">
        <title>Complete genome sequence of Corynebacterium casei LMG S-19264T (=DSM 44701T), isolated from a smear-ripened cheese.</title>
        <authorList>
            <consortium name="US DOE Joint Genome Institute (JGI-PGF)"/>
            <person name="Walter F."/>
            <person name="Albersmeier A."/>
            <person name="Kalinowski J."/>
            <person name="Ruckert C."/>
        </authorList>
    </citation>
    <scope>NUCLEOTIDE SEQUENCE</scope>
    <source>
        <strain evidence="2">KCTC 42650</strain>
    </source>
</reference>
<comment type="caution">
    <text evidence="2">The sequence shown here is derived from an EMBL/GenBank/DDBJ whole genome shotgun (WGS) entry which is preliminary data.</text>
</comment>
<dbReference type="Gene3D" id="3.40.50.1820">
    <property type="entry name" value="alpha/beta hydrolase"/>
    <property type="match status" value="1"/>
</dbReference>
<evidence type="ECO:0000313" key="3">
    <source>
        <dbReference type="Proteomes" id="UP000626220"/>
    </source>
</evidence>
<proteinExistence type="predicted"/>
<accession>A0A8J3GTE1</accession>
<gene>
    <name evidence="2" type="ORF">GCM10017056_02710</name>
</gene>